<reference evidence="1" key="1">
    <citation type="submission" date="2023-03" db="EMBL/GenBank/DDBJ databases">
        <title>Chromosome-level genomes of two armyworms, Mythimna separata and Mythimna loreyi, provide insights into the biosynthesis and reception of sex pheromones.</title>
        <authorList>
            <person name="Zhao H."/>
        </authorList>
    </citation>
    <scope>NUCLEOTIDE SEQUENCE</scope>
    <source>
        <strain evidence="1">BeijingLab</strain>
    </source>
</reference>
<proteinExistence type="predicted"/>
<sequence length="218" mass="25222">MYAKPFITMLFVIVLSTVGLISCNIVEQRFSVDSVQHPALAKLVKMRCTRRFSPGVCVENVAPVWTFTFLQQNCTERLGCPNNFRTNRFPSYRMCIKRCRPLVEMYLKMVEFEEKMGQTNDPADDSWETSDPDDRNLRGGVTDTKYSKPTASKTEVTIIPESLEDLSSDLEEEEYRENEQDSRFIVYKESNVNEDIMLPDIDYVPGEIRSDMDLTHWG</sequence>
<evidence type="ECO:0000313" key="2">
    <source>
        <dbReference type="Proteomes" id="UP001231649"/>
    </source>
</evidence>
<protein>
    <submittedName>
        <fullName evidence="1">Uncharacterized protein</fullName>
    </submittedName>
</protein>
<organism evidence="1 2">
    <name type="scientific">Mythimna loreyi</name>
    <dbReference type="NCBI Taxonomy" id="667449"/>
    <lineage>
        <taxon>Eukaryota</taxon>
        <taxon>Metazoa</taxon>
        <taxon>Ecdysozoa</taxon>
        <taxon>Arthropoda</taxon>
        <taxon>Hexapoda</taxon>
        <taxon>Insecta</taxon>
        <taxon>Pterygota</taxon>
        <taxon>Neoptera</taxon>
        <taxon>Endopterygota</taxon>
        <taxon>Lepidoptera</taxon>
        <taxon>Glossata</taxon>
        <taxon>Ditrysia</taxon>
        <taxon>Noctuoidea</taxon>
        <taxon>Noctuidae</taxon>
        <taxon>Noctuinae</taxon>
        <taxon>Hadenini</taxon>
        <taxon>Mythimna</taxon>
    </lineage>
</organism>
<dbReference type="Proteomes" id="UP001231649">
    <property type="component" value="Chromosome 27"/>
</dbReference>
<dbReference type="EMBL" id="CM056803">
    <property type="protein sequence ID" value="KAJ8707353.1"/>
    <property type="molecule type" value="Genomic_DNA"/>
</dbReference>
<comment type="caution">
    <text evidence="1">The sequence shown here is derived from an EMBL/GenBank/DDBJ whole genome shotgun (WGS) entry which is preliminary data.</text>
</comment>
<accession>A0ACC2Q8K8</accession>
<gene>
    <name evidence="1" type="ORF">PYW08_010605</name>
</gene>
<keyword evidence="2" id="KW-1185">Reference proteome</keyword>
<name>A0ACC2Q8K8_9NEOP</name>
<evidence type="ECO:0000313" key="1">
    <source>
        <dbReference type="EMBL" id="KAJ8707353.1"/>
    </source>
</evidence>